<proteinExistence type="predicted"/>
<dbReference type="SUPFAM" id="SSF57716">
    <property type="entry name" value="Glucocorticoid receptor-like (DNA-binding domain)"/>
    <property type="match status" value="2"/>
</dbReference>
<keyword evidence="3 4" id="KW-0440">LIM domain</keyword>
<feature type="compositionally biased region" description="Polar residues" evidence="5">
    <location>
        <begin position="229"/>
        <end position="240"/>
    </location>
</feature>
<feature type="region of interest" description="Disordered" evidence="5">
    <location>
        <begin position="379"/>
        <end position="590"/>
    </location>
</feature>
<evidence type="ECO:0000256" key="1">
    <source>
        <dbReference type="ARBA" id="ARBA00022723"/>
    </source>
</evidence>
<dbReference type="EMBL" id="VFJC01000017">
    <property type="protein sequence ID" value="KAB5546599.1"/>
    <property type="molecule type" value="Genomic_DNA"/>
</dbReference>
<dbReference type="PANTHER" id="PTHR24206">
    <property type="entry name" value="OS06G0237300 PROTEIN"/>
    <property type="match status" value="1"/>
</dbReference>
<dbReference type="Proteomes" id="UP000327468">
    <property type="component" value="Chromosome 16"/>
</dbReference>
<name>A0A5N5LUZ5_PANHP</name>
<dbReference type="PROSITE" id="PS50023">
    <property type="entry name" value="LIM_DOMAIN_2"/>
    <property type="match status" value="1"/>
</dbReference>
<feature type="compositionally biased region" description="Acidic residues" evidence="5">
    <location>
        <begin position="344"/>
        <end position="354"/>
    </location>
</feature>
<comment type="caution">
    <text evidence="7">The sequence shown here is derived from an EMBL/GenBank/DDBJ whole genome shotgun (WGS) entry which is preliminary data.</text>
</comment>
<feature type="compositionally biased region" description="Low complexity" evidence="5">
    <location>
        <begin position="540"/>
        <end position="549"/>
    </location>
</feature>
<sequence length="590" mass="65206">MAVSSFNRRQWASQSLRVTAKELSIVGTRGKNTAIAERFSKYQKAAEEINLDKKKAVEGVALQTGTLSALKKRWEAEQSLSSDQSPHTPPRSASSADSNFPPRVTEMEKTPQRDMEDTDKPNVPLSSLKMMFESKVSGESVQTSGSGPDKMEFGDKGVFETMVETTPLRERMALYQAAVSKLDVSSSSCGQSEVDMEARAYSVKQKENVPPVPLDVTSTPESDSRKASTTDNNAGSTVATPVSDHGQTKTVKKFSLPTRESCVTCTKTVYPLERLVANQQIYHNSCFRCAYCNTKLSLANYASLHNNVYCKPHFCQLFKAKGNYDEGFGHRPHKELWDSRGEGAEDQEGQEEPLENNSSPTVEESPLVKVNILTASLETRAQDASSERMEKPVETRRLKISWPPKTDSEEASAQTNVLAEEAAVCPSRPKWPPEGDSSPLCTEKAELSDICSSSSLKERSRPFSVSSPASAVSQPSLTRPTQPQPLEKQEISEEAGQEEVEVEDRRDEGVTEEKDQPEEEEPPSFTCQSASLEDTPPSSPLSEGESSSGFEQKHSQDVGFWDGEEEQDASIEDVIRKNRHYEEDDDDDDD</sequence>
<feature type="compositionally biased region" description="Basic and acidic residues" evidence="5">
    <location>
        <begin position="503"/>
        <end position="514"/>
    </location>
</feature>
<evidence type="ECO:0000256" key="5">
    <source>
        <dbReference type="SAM" id="MobiDB-lite"/>
    </source>
</evidence>
<feature type="compositionally biased region" description="Low complexity" evidence="5">
    <location>
        <begin position="462"/>
        <end position="476"/>
    </location>
</feature>
<reference evidence="7 8" key="1">
    <citation type="submission" date="2019-06" db="EMBL/GenBank/DDBJ databases">
        <title>A chromosome-scale genome assembly of the striped catfish, Pangasianodon hypophthalmus.</title>
        <authorList>
            <person name="Wen M."/>
            <person name="Zahm M."/>
            <person name="Roques C."/>
            <person name="Cabau C."/>
            <person name="Klopp C."/>
            <person name="Donnadieu C."/>
            <person name="Jouanno E."/>
            <person name="Avarre J.-C."/>
            <person name="Campet M."/>
            <person name="Ha T.T.T."/>
            <person name="Dugue R."/>
            <person name="Lampietro C."/>
            <person name="Louis A."/>
            <person name="Herpin A."/>
            <person name="Echchiki A."/>
            <person name="Berthelot C."/>
            <person name="Parey E."/>
            <person name="Roest-Crollius H."/>
            <person name="Braasch I."/>
            <person name="Postlethwait J."/>
            <person name="Bobe J."/>
            <person name="Montfort J."/>
            <person name="Bouchez O."/>
            <person name="Begum T."/>
            <person name="Schartl M."/>
            <person name="Guiguen Y."/>
        </authorList>
    </citation>
    <scope>NUCLEOTIDE SEQUENCE [LARGE SCALE GENOMIC DNA]</scope>
    <source>
        <strain evidence="7 8">Indonesia</strain>
        <tissue evidence="7">Blood</tissue>
    </source>
</reference>
<protein>
    <recommendedName>
        <fullName evidence="6">LIM zinc-binding domain-containing protein</fullName>
    </recommendedName>
</protein>
<keyword evidence="2 4" id="KW-0862">Zinc</keyword>
<dbReference type="FunFam" id="2.10.110.10:FF:000002">
    <property type="entry name" value="LIM domain and actin-binding 1"/>
    <property type="match status" value="1"/>
</dbReference>
<feature type="compositionally biased region" description="Acidic residues" evidence="5">
    <location>
        <begin position="562"/>
        <end position="571"/>
    </location>
</feature>
<keyword evidence="8" id="KW-1185">Reference proteome</keyword>
<feature type="compositionally biased region" description="Basic and acidic residues" evidence="5">
    <location>
        <begin position="573"/>
        <end position="582"/>
    </location>
</feature>
<feature type="compositionally biased region" description="Basic and acidic residues" evidence="5">
    <location>
        <begin position="385"/>
        <end position="397"/>
    </location>
</feature>
<keyword evidence="1 4" id="KW-0479">Metal-binding</keyword>
<dbReference type="SMART" id="SM00132">
    <property type="entry name" value="LIM"/>
    <property type="match status" value="1"/>
</dbReference>
<dbReference type="InterPro" id="IPR028740">
    <property type="entry name" value="EPLIN_Lim_dom"/>
</dbReference>
<feature type="region of interest" description="Disordered" evidence="5">
    <location>
        <begin position="75"/>
        <end position="124"/>
    </location>
</feature>
<accession>A0A5N5LUZ5</accession>
<feature type="compositionally biased region" description="Polar residues" evidence="5">
    <location>
        <begin position="78"/>
        <end position="98"/>
    </location>
</feature>
<feature type="domain" description="LIM zinc-binding" evidence="6">
    <location>
        <begin position="260"/>
        <end position="320"/>
    </location>
</feature>
<gene>
    <name evidence="7" type="ORF">PHYPO_G00073920</name>
</gene>
<feature type="compositionally biased region" description="Basic and acidic residues" evidence="5">
    <location>
        <begin position="105"/>
        <end position="120"/>
    </location>
</feature>
<feature type="region of interest" description="Disordered" evidence="5">
    <location>
        <begin position="201"/>
        <end position="244"/>
    </location>
</feature>
<evidence type="ECO:0000256" key="4">
    <source>
        <dbReference type="PROSITE-ProRule" id="PRU00125"/>
    </source>
</evidence>
<dbReference type="CDD" id="cd09485">
    <property type="entry name" value="LIM_Eplin_alpha_beta"/>
    <property type="match status" value="1"/>
</dbReference>
<evidence type="ECO:0000256" key="3">
    <source>
        <dbReference type="ARBA" id="ARBA00023038"/>
    </source>
</evidence>
<dbReference type="PROSITE" id="PS00478">
    <property type="entry name" value="LIM_DOMAIN_1"/>
    <property type="match status" value="1"/>
</dbReference>
<feature type="compositionally biased region" description="Acidic residues" evidence="5">
    <location>
        <begin position="492"/>
        <end position="502"/>
    </location>
</feature>
<dbReference type="Gene3D" id="2.10.110.10">
    <property type="entry name" value="Cysteine Rich Protein"/>
    <property type="match status" value="1"/>
</dbReference>
<organism evidence="7 8">
    <name type="scientific">Pangasianodon hypophthalmus</name>
    <name type="common">Striped catfish</name>
    <name type="synonym">Helicophagus hypophthalmus</name>
    <dbReference type="NCBI Taxonomy" id="310915"/>
    <lineage>
        <taxon>Eukaryota</taxon>
        <taxon>Metazoa</taxon>
        <taxon>Chordata</taxon>
        <taxon>Craniata</taxon>
        <taxon>Vertebrata</taxon>
        <taxon>Euteleostomi</taxon>
        <taxon>Actinopterygii</taxon>
        <taxon>Neopterygii</taxon>
        <taxon>Teleostei</taxon>
        <taxon>Ostariophysi</taxon>
        <taxon>Siluriformes</taxon>
        <taxon>Pangasiidae</taxon>
        <taxon>Pangasianodon</taxon>
    </lineage>
</organism>
<dbReference type="AlphaFoldDB" id="A0A5N5LUZ5"/>
<dbReference type="GO" id="GO:0046872">
    <property type="term" value="F:metal ion binding"/>
    <property type="evidence" value="ECO:0007669"/>
    <property type="project" value="UniProtKB-KW"/>
</dbReference>
<evidence type="ECO:0000259" key="6">
    <source>
        <dbReference type="PROSITE" id="PS50023"/>
    </source>
</evidence>
<evidence type="ECO:0000256" key="2">
    <source>
        <dbReference type="ARBA" id="ARBA00022833"/>
    </source>
</evidence>
<feature type="compositionally biased region" description="Basic and acidic residues" evidence="5">
    <location>
        <begin position="334"/>
        <end position="343"/>
    </location>
</feature>
<dbReference type="InterPro" id="IPR001781">
    <property type="entry name" value="Znf_LIM"/>
</dbReference>
<dbReference type="Pfam" id="PF00412">
    <property type="entry name" value="LIM"/>
    <property type="match status" value="1"/>
</dbReference>
<evidence type="ECO:0000313" key="8">
    <source>
        <dbReference type="Proteomes" id="UP000327468"/>
    </source>
</evidence>
<feature type="region of interest" description="Disordered" evidence="5">
    <location>
        <begin position="334"/>
        <end position="365"/>
    </location>
</feature>
<evidence type="ECO:0000313" key="7">
    <source>
        <dbReference type="EMBL" id="KAB5546599.1"/>
    </source>
</evidence>